<evidence type="ECO:0000259" key="9">
    <source>
        <dbReference type="PROSITE" id="PS52004"/>
    </source>
</evidence>
<dbReference type="Gene3D" id="3.40.366.10">
    <property type="entry name" value="Malonyl-Coenzyme A Acyl Carrier Protein, domain 2"/>
    <property type="match status" value="1"/>
</dbReference>
<evidence type="ECO:0000259" key="10">
    <source>
        <dbReference type="PROSITE" id="PS52019"/>
    </source>
</evidence>
<dbReference type="PANTHER" id="PTHR43775:SF29">
    <property type="entry name" value="ASPERFURANONE POLYKETIDE SYNTHASE AFOG-RELATED"/>
    <property type="match status" value="1"/>
</dbReference>
<dbReference type="InterPro" id="IPR049551">
    <property type="entry name" value="PKS_DH_C"/>
</dbReference>
<dbReference type="InterPro" id="IPR050091">
    <property type="entry name" value="PKS_NRPS_Biosynth_Enz"/>
</dbReference>
<dbReference type="PROSITE" id="PS52019">
    <property type="entry name" value="PKS_MFAS_DH"/>
    <property type="match status" value="1"/>
</dbReference>
<keyword evidence="3" id="KW-0808">Transferase</keyword>
<dbReference type="Pfam" id="PF08659">
    <property type="entry name" value="KR"/>
    <property type="match status" value="1"/>
</dbReference>
<evidence type="ECO:0000313" key="12">
    <source>
        <dbReference type="Proteomes" id="UP000566819"/>
    </source>
</evidence>
<dbReference type="Gene3D" id="3.10.129.110">
    <property type="entry name" value="Polyketide synthase dehydratase"/>
    <property type="match status" value="1"/>
</dbReference>
<dbReference type="SUPFAM" id="SSF51735">
    <property type="entry name" value="NAD(P)-binding Rossmann-fold domains"/>
    <property type="match status" value="1"/>
</dbReference>
<evidence type="ECO:0000256" key="6">
    <source>
        <dbReference type="ARBA" id="ARBA00023315"/>
    </source>
</evidence>
<feature type="compositionally biased region" description="Polar residues" evidence="8">
    <location>
        <begin position="14"/>
        <end position="30"/>
    </location>
</feature>
<dbReference type="Gene3D" id="3.40.50.720">
    <property type="entry name" value="NAD(P)-binding Rossmann-like Domain"/>
    <property type="match status" value="1"/>
</dbReference>
<sequence>MAPSAVPNGHHHANGTTNGTLHNTSNSTNGRAAGHGRPRDPIAIIGISAKFGGSATDPSKLWDMVAGGKSAWSPIPKDRFDVKSFYHADKDRPGRNHALGGHFMTEDVGLFDAGFFNLSADAASAMDPQLRLLLESVNEAFENAGIPLEKAAGSETSVYTGVYGKDYHELQTRDPDALPAAFLTGNGTAMLSNRVSHFYDLQGASMTIDTGCSSGLVALHQACSSILSGESEMSVVGASSTILNPDLYIAMSTLSMIGADGKCYAWDARAEGYGRGEGVAALVLKHLDAALRDGDHVHAVIRETGLNQDGATKTITSPSIEAQIKLIEKCYSRAGLNMSDTGYVEAHMTGTPVGDLAEATALAQTFGKARKVGDPIYVGSVKTNVGHIEPVSGLAAIIKTIYAIENRVIPPNINYQTPNPKIPLEQWNLAVPTSLIPWPEDKPLRASINNFGYGGANSHVIIEAAPVSSSITPTATLPSQAVQSRIFFLSAKDQVAIKGMIGNLATYVNNLPDDSALSGIAYTLAERRSRYQWVAAVRASNRAELTERLGQPSLKASHATKKPRLGFVLNGQGAQWHAMGRELIAAYPVFGEAVYRADKILKGYGADWSLQEELMRDAKTTRVGQMHLSQPVTVALQLCLLDLLTSWGITPSALSSHSSGEIAAAYVVGALTFAEALGAAFYRGEIPSRNKELSTLAGGMLAAGISREEAAKYIADTANGRVVVACVNSPDSVTISGDFPAINEVEARLMAEGIFARKLKVPLAYHSHHMQLLAKEYTERLRDTIVSQPDGQWTSKYRYASPVTGEIITTAKTLRPEYFVHNLTNPVLFSQAFEKMCFEEDGSAQVDVIVEIGAHGTLAGPIRQILKGREIPYVSTLSRNVDAVETMQNLAIDLLEHGCDISLPSINSPFGEKHAFVHDLPKYAWNHSTRYWVEPRINKELRNKKFEPHELLGSLLPGDNGLAPTWRNFLRLTDISWLSDHQIQGYVVFPGAGYITMAVEATRLLAGPDSAITGFQLRDIEVLNALTVPDSTTGVEVQLSMRPTKNGWYEYSVSSLTLSNTWTVNCTGFIRAEKTEEFAASVRTDDFFHPGVKSANVDPESLWADLRKMSMYHGPTFRPITSIKTARDKAITDISIKDVVSEAHDYVIHPTTLDGIFIAAYNGLLRKIRDAFTVVPRKIKGITIRSDLHRKGGEEIKCLSQVHSTDTKGFDSTIAVINGDENGGVSLQVDHFFAQAIPREADESEEKPGIISRLEWEADLTSTIPAAFNESLRVKPEDDKQTDFERKTSRVAFHFIHDAVTELEVAPDSLSLRYTALLDWMKSVVALAASGKLGPRSNAWARTSKGTKQMLADEVNARGIASARLIVRVGQQLPKILRGEVDPVEVVNADNLLSQYYVSHPKLEDVSFKQLAQIAEQLAINRPGAHVLELGAGAGAATRAVLEAFGAKHGVDGARTVLGQYDFTDTSAGFFDAVAQKLAPWSDLLSFKQLDIEKDLKEQDFALASYDLIVASQLLHKTESRHAALGNVHKLLKSGGKLLLVEMTQEQLDHKLVFGVLPESSPSVSVQAWDQILRETGFSGVQLEVGDSEDARYQSFSVILAGKETTNGSYPSSVSIVHTGDTPPEHWSQQLSHAIQTQTGATPIVESLYDLEVSAETAYIFTPELAGPFVSGLDRPSFEKLKSLLVDGQKILWLSSGGLVDVEEPLIGATSGLLRVLRQEDAGKRCVHLDFAKTADGNAWTGDKVDHIVDIFKRTFDKSFYTADQDWEYSVKESVVFVPRSYPEIQVQEISELASLDINRADATYLIIGGMGGIGQEIASWMMEKGAKNVLIASRNAETSPDVADMRAMAQADSCNLQIRSCDVGDEQKFVDLLAEVATTMPPIRGVVNAAMVLKNSVLDNMSYEVWQSGIRVKLDSSINAHKHLPYVDFFVQLSSAIGIPGHPSQAHYAAGNTFQDALARHRTAGWRSKVTPSST</sequence>
<dbReference type="SMART" id="SM00826">
    <property type="entry name" value="PKS_DH"/>
    <property type="match status" value="1"/>
</dbReference>
<keyword evidence="1" id="KW-0596">Phosphopantetheine</keyword>
<dbReference type="Proteomes" id="UP000566819">
    <property type="component" value="Unassembled WGS sequence"/>
</dbReference>
<feature type="region of interest" description="N-terminal hotdog fold" evidence="7">
    <location>
        <begin position="949"/>
        <end position="1077"/>
    </location>
</feature>
<dbReference type="InterPro" id="IPR032821">
    <property type="entry name" value="PKS_assoc"/>
</dbReference>
<dbReference type="InterPro" id="IPR016035">
    <property type="entry name" value="Acyl_Trfase/lysoPLipase"/>
</dbReference>
<dbReference type="Gene3D" id="3.40.50.150">
    <property type="entry name" value="Vaccinia Virus protein VP39"/>
    <property type="match status" value="1"/>
</dbReference>
<dbReference type="InterPro" id="IPR014030">
    <property type="entry name" value="Ketoacyl_synth_N"/>
</dbReference>
<dbReference type="PROSITE" id="PS52004">
    <property type="entry name" value="KS3_2"/>
    <property type="match status" value="1"/>
</dbReference>
<dbReference type="InterPro" id="IPR056501">
    <property type="entry name" value="NAD-bd_HRPKS_sdrA"/>
</dbReference>
<dbReference type="EMBL" id="JAAMPI010001900">
    <property type="protein sequence ID" value="KAF4621921.1"/>
    <property type="molecule type" value="Genomic_DNA"/>
</dbReference>
<keyword evidence="12" id="KW-1185">Reference proteome</keyword>
<dbReference type="Pfam" id="PF08242">
    <property type="entry name" value="Methyltransf_12"/>
    <property type="match status" value="1"/>
</dbReference>
<dbReference type="GO" id="GO:0006633">
    <property type="term" value="P:fatty acid biosynthetic process"/>
    <property type="evidence" value="ECO:0007669"/>
    <property type="project" value="TreeGrafter"/>
</dbReference>
<dbReference type="InterPro" id="IPR001227">
    <property type="entry name" value="Ac_transferase_dom_sf"/>
</dbReference>
<dbReference type="Pfam" id="PF23114">
    <property type="entry name" value="NAD-bd_HRPKS_sdrA"/>
    <property type="match status" value="1"/>
</dbReference>
<dbReference type="GO" id="GO:0016491">
    <property type="term" value="F:oxidoreductase activity"/>
    <property type="evidence" value="ECO:0007669"/>
    <property type="project" value="UniProtKB-KW"/>
</dbReference>
<dbReference type="Gene3D" id="3.40.47.10">
    <property type="match status" value="1"/>
</dbReference>
<dbReference type="InterPro" id="IPR013217">
    <property type="entry name" value="Methyltransf_12"/>
</dbReference>
<dbReference type="InterPro" id="IPR036291">
    <property type="entry name" value="NAD(P)-bd_dom_sf"/>
</dbReference>
<feature type="region of interest" description="C-terminal hotdog fold" evidence="7">
    <location>
        <begin position="1093"/>
        <end position="1243"/>
    </location>
</feature>
<feature type="domain" description="Ketosynthase family 3 (KS3)" evidence="9">
    <location>
        <begin position="39"/>
        <end position="464"/>
    </location>
</feature>
<evidence type="ECO:0000256" key="4">
    <source>
        <dbReference type="ARBA" id="ARBA00023002"/>
    </source>
</evidence>
<dbReference type="SUPFAM" id="SSF55048">
    <property type="entry name" value="Probable ACP-binding domain of malonyl-CoA ACP transacylase"/>
    <property type="match status" value="1"/>
</dbReference>
<reference evidence="11 12" key="1">
    <citation type="submission" date="2020-03" db="EMBL/GenBank/DDBJ databases">
        <title>Draft Genome Sequence of Cudoniella acicularis.</title>
        <authorList>
            <person name="Buettner E."/>
            <person name="Kellner H."/>
        </authorList>
    </citation>
    <scope>NUCLEOTIDE SEQUENCE [LARGE SCALE GENOMIC DNA]</scope>
    <source>
        <strain evidence="11 12">DSM 108380</strain>
    </source>
</reference>
<dbReference type="Gene3D" id="3.30.70.3290">
    <property type="match status" value="1"/>
</dbReference>
<accession>A0A8H4R489</accession>
<dbReference type="InterPro" id="IPR016036">
    <property type="entry name" value="Malonyl_transacylase_ACP-bd"/>
</dbReference>
<dbReference type="InterPro" id="IPR020841">
    <property type="entry name" value="PKS_Beta-ketoAc_synthase_dom"/>
</dbReference>
<keyword evidence="5" id="KW-0511">Multifunctional enzyme</keyword>
<dbReference type="Pfam" id="PF02801">
    <property type="entry name" value="Ketoacyl-synt_C"/>
    <property type="match status" value="1"/>
</dbReference>
<dbReference type="InterPro" id="IPR013968">
    <property type="entry name" value="PKS_KR"/>
</dbReference>
<keyword evidence="2" id="KW-0597">Phosphoprotein</keyword>
<dbReference type="SUPFAM" id="SSF53335">
    <property type="entry name" value="S-adenosyl-L-methionine-dependent methyltransferases"/>
    <property type="match status" value="1"/>
</dbReference>
<feature type="domain" description="PKS/mFAS DH" evidence="10">
    <location>
        <begin position="949"/>
        <end position="1243"/>
    </location>
</feature>
<evidence type="ECO:0000256" key="8">
    <source>
        <dbReference type="SAM" id="MobiDB-lite"/>
    </source>
</evidence>
<dbReference type="InterPro" id="IPR014031">
    <property type="entry name" value="Ketoacyl_synth_C"/>
</dbReference>
<dbReference type="GO" id="GO:0004312">
    <property type="term" value="F:fatty acid synthase activity"/>
    <property type="evidence" value="ECO:0007669"/>
    <property type="project" value="TreeGrafter"/>
</dbReference>
<gene>
    <name evidence="11" type="ORF">G7Y89_g14425</name>
</gene>
<evidence type="ECO:0000256" key="3">
    <source>
        <dbReference type="ARBA" id="ARBA00022679"/>
    </source>
</evidence>
<dbReference type="InterPro" id="IPR020807">
    <property type="entry name" value="PKS_DH"/>
</dbReference>
<name>A0A8H4R489_9HELO</name>
<dbReference type="GO" id="GO:0044550">
    <property type="term" value="P:secondary metabolite biosynthetic process"/>
    <property type="evidence" value="ECO:0007669"/>
    <property type="project" value="TreeGrafter"/>
</dbReference>
<dbReference type="InterPro" id="IPR042104">
    <property type="entry name" value="PKS_dehydratase_sf"/>
</dbReference>
<dbReference type="SMART" id="SM00822">
    <property type="entry name" value="PKS_KR"/>
    <property type="match status" value="1"/>
</dbReference>
<feature type="region of interest" description="Disordered" evidence="8">
    <location>
        <begin position="1"/>
        <end position="39"/>
    </location>
</feature>
<feature type="active site" description="Proton acceptor; for dehydratase activity" evidence="7">
    <location>
        <position position="981"/>
    </location>
</feature>
<dbReference type="Pfam" id="PF14765">
    <property type="entry name" value="PS-DH"/>
    <property type="match status" value="1"/>
</dbReference>
<dbReference type="InterPro" id="IPR049552">
    <property type="entry name" value="PKS_DH_N"/>
</dbReference>
<dbReference type="PANTHER" id="PTHR43775">
    <property type="entry name" value="FATTY ACID SYNTHASE"/>
    <property type="match status" value="1"/>
</dbReference>
<evidence type="ECO:0000256" key="1">
    <source>
        <dbReference type="ARBA" id="ARBA00022450"/>
    </source>
</evidence>
<evidence type="ECO:0000256" key="2">
    <source>
        <dbReference type="ARBA" id="ARBA00022553"/>
    </source>
</evidence>
<dbReference type="SUPFAM" id="SSF52151">
    <property type="entry name" value="FabD/lysophospholipase-like"/>
    <property type="match status" value="1"/>
</dbReference>
<dbReference type="CDD" id="cd00833">
    <property type="entry name" value="PKS"/>
    <property type="match status" value="1"/>
</dbReference>
<dbReference type="SMART" id="SM00827">
    <property type="entry name" value="PKS_AT"/>
    <property type="match status" value="1"/>
</dbReference>
<evidence type="ECO:0000313" key="11">
    <source>
        <dbReference type="EMBL" id="KAF4621921.1"/>
    </source>
</evidence>
<protein>
    <recommendedName>
        <fullName evidence="13">Polyketide synthase</fullName>
    </recommendedName>
</protein>
<keyword evidence="4" id="KW-0560">Oxidoreductase</keyword>
<evidence type="ECO:0008006" key="13">
    <source>
        <dbReference type="Google" id="ProtNLM"/>
    </source>
</evidence>
<dbReference type="InterPro" id="IPR016039">
    <property type="entry name" value="Thiolase-like"/>
</dbReference>
<dbReference type="Pfam" id="PF21089">
    <property type="entry name" value="PKS_DH_N"/>
    <property type="match status" value="1"/>
</dbReference>
<keyword evidence="6" id="KW-0012">Acyltransferase</keyword>
<organism evidence="11 12">
    <name type="scientific">Cudoniella acicularis</name>
    <dbReference type="NCBI Taxonomy" id="354080"/>
    <lineage>
        <taxon>Eukaryota</taxon>
        <taxon>Fungi</taxon>
        <taxon>Dikarya</taxon>
        <taxon>Ascomycota</taxon>
        <taxon>Pezizomycotina</taxon>
        <taxon>Leotiomycetes</taxon>
        <taxon>Helotiales</taxon>
        <taxon>Tricladiaceae</taxon>
        <taxon>Cudoniella</taxon>
    </lineage>
</organism>
<feature type="active site" description="Proton donor; for dehydratase activity" evidence="7">
    <location>
        <position position="1154"/>
    </location>
</feature>
<dbReference type="Pfam" id="PF00109">
    <property type="entry name" value="ketoacyl-synt"/>
    <property type="match status" value="1"/>
</dbReference>
<dbReference type="SMART" id="SM00825">
    <property type="entry name" value="PKS_KS"/>
    <property type="match status" value="1"/>
</dbReference>
<evidence type="ECO:0000256" key="5">
    <source>
        <dbReference type="ARBA" id="ARBA00023268"/>
    </source>
</evidence>
<dbReference type="InterPro" id="IPR057326">
    <property type="entry name" value="KR_dom"/>
</dbReference>
<dbReference type="Pfam" id="PF00698">
    <property type="entry name" value="Acyl_transf_1"/>
    <property type="match status" value="1"/>
</dbReference>
<dbReference type="InterPro" id="IPR049900">
    <property type="entry name" value="PKS_mFAS_DH"/>
</dbReference>
<dbReference type="OrthoDB" id="329835at2759"/>
<comment type="caution">
    <text evidence="11">The sequence shown here is derived from an EMBL/GenBank/DDBJ whole genome shotgun (WGS) entry which is preliminary data.</text>
</comment>
<dbReference type="InterPro" id="IPR029063">
    <property type="entry name" value="SAM-dependent_MTases_sf"/>
</dbReference>
<dbReference type="Pfam" id="PF16197">
    <property type="entry name" value="KAsynt_C_assoc"/>
    <property type="match status" value="1"/>
</dbReference>
<proteinExistence type="predicted"/>
<dbReference type="SUPFAM" id="SSF53901">
    <property type="entry name" value="Thiolase-like"/>
    <property type="match status" value="1"/>
</dbReference>
<evidence type="ECO:0000256" key="7">
    <source>
        <dbReference type="PROSITE-ProRule" id="PRU01363"/>
    </source>
</evidence>
<dbReference type="InterPro" id="IPR014043">
    <property type="entry name" value="Acyl_transferase_dom"/>
</dbReference>